<sequence length="764" mass="84097">MQTEKNIGEPSSKSEEASEIVLTEGERTTQGRIPAKMPTHTQAAVAQRLNDIPEHAVPGYFYAVPHHLAQKTGWRTRRHIKRRNLRQTFTAIATTERISTHTLIPLAASVLSVFLAGMLIFVTVIGFVNATQQKFGTRIVTLQDILPKDSTRIYDANGDLIYEAIDDGMQVSEPLDKISPQLIHAEISIEDQYFYKNPGYDISGIVRAAISNLSSKKVVAGGSTITQQLIKNAIVGNHTTMLRKLQEIILAPEISRYYTKDQILGMYLNTTYYGEQAYGAEAAAFKYYDLKDTPTQTGAEQLDIAQAAMLAGIPSSPIARDPFLHPKAAATRMEEVLQQMYAQGYITAQERAHAIEEAQNPGFFKPGIINNRLAPHFVNYTLRELANDLHLKVTDLSRTGTVVSTTLDLALQNRALQSAQKHIAEMSSLHHMSDAAVVVLNQHTGDILTLVGNIDPNNPRYGDFDVASQGYRQPGSSFKPYIYATAFQDGTSPGATVMDGPLTVQMCCGLPSYSPHNYDQMYHGWVTYRYALQNSFNIPAVKLLMQTGVDKALAVAQKMGITHYEGIPNYTMVLGSLSVRLIDNTAGYATFANGGIHIQPHAINTIKDQDGNIILKVAPKGVRVLSKEAAFMITDVLSDNDSRTFEFGKCSSLVLYTNTMNQCYASYPGPIRVSAAKTGTSNDFRDNWTMGYTTDYTVGVWAGNNDNSPMVNVTGVDGAGPIWHDTMMAVEQGHPIRSFPAPPQDLIKKSVAYPGKTTTDWHIK</sequence>
<evidence type="ECO:0000256" key="3">
    <source>
        <dbReference type="ARBA" id="ARBA00022645"/>
    </source>
</evidence>
<evidence type="ECO:0000256" key="15">
    <source>
        <dbReference type="SAM" id="MobiDB-lite"/>
    </source>
</evidence>
<keyword evidence="5" id="KW-0328">Glycosyltransferase</keyword>
<dbReference type="SUPFAM" id="SSF56601">
    <property type="entry name" value="beta-lactamase/transpeptidase-like"/>
    <property type="match status" value="1"/>
</dbReference>
<feature type="transmembrane region" description="Helical" evidence="16">
    <location>
        <begin position="103"/>
        <end position="128"/>
    </location>
</feature>
<proteinExistence type="predicted"/>
<reference evidence="19 20" key="1">
    <citation type="submission" date="2019-01" db="EMBL/GenBank/DDBJ databases">
        <title>Draft genome sequence of Dictyobacter sp. Uno17.</title>
        <authorList>
            <person name="Wang C.M."/>
            <person name="Zheng Y."/>
            <person name="Sakai Y."/>
            <person name="Abe K."/>
            <person name="Yokota A."/>
            <person name="Yabe S."/>
        </authorList>
    </citation>
    <scope>NUCLEOTIDE SEQUENCE [LARGE SCALE GENOMIC DNA]</scope>
    <source>
        <strain evidence="19 20">Uno17</strain>
    </source>
</reference>
<keyword evidence="10 16" id="KW-0472">Membrane</keyword>
<keyword evidence="6" id="KW-0808">Transferase</keyword>
<keyword evidence="9" id="KW-0573">Peptidoglycan synthesis</keyword>
<evidence type="ECO:0000256" key="2">
    <source>
        <dbReference type="ARBA" id="ARBA00022475"/>
    </source>
</evidence>
<dbReference type="Gene3D" id="3.40.710.10">
    <property type="entry name" value="DD-peptidase/beta-lactamase superfamily"/>
    <property type="match status" value="1"/>
</dbReference>
<dbReference type="InterPro" id="IPR001460">
    <property type="entry name" value="PCN-bd_Tpept"/>
</dbReference>
<evidence type="ECO:0000256" key="13">
    <source>
        <dbReference type="ARBA" id="ARBA00034000"/>
    </source>
</evidence>
<feature type="domain" description="Glycosyl transferase family 51" evidence="18">
    <location>
        <begin position="172"/>
        <end position="340"/>
    </location>
</feature>
<dbReference type="GO" id="GO:0008360">
    <property type="term" value="P:regulation of cell shape"/>
    <property type="evidence" value="ECO:0007669"/>
    <property type="project" value="UniProtKB-KW"/>
</dbReference>
<protein>
    <submittedName>
        <fullName evidence="19">Uncharacterized protein</fullName>
    </submittedName>
</protein>
<dbReference type="GO" id="GO:0009252">
    <property type="term" value="P:peptidoglycan biosynthetic process"/>
    <property type="evidence" value="ECO:0007669"/>
    <property type="project" value="UniProtKB-KW"/>
</dbReference>
<keyword evidence="2" id="KW-1003">Cell membrane</keyword>
<evidence type="ECO:0000256" key="4">
    <source>
        <dbReference type="ARBA" id="ARBA00022670"/>
    </source>
</evidence>
<evidence type="ECO:0000259" key="18">
    <source>
        <dbReference type="Pfam" id="PF00912"/>
    </source>
</evidence>
<dbReference type="RefSeq" id="WP_149399852.1">
    <property type="nucleotide sequence ID" value="NZ_BIXY01000003.1"/>
</dbReference>
<keyword evidence="11" id="KW-0511">Multifunctional enzyme</keyword>
<dbReference type="SUPFAM" id="SSF53955">
    <property type="entry name" value="Lysozyme-like"/>
    <property type="match status" value="1"/>
</dbReference>
<evidence type="ECO:0000256" key="6">
    <source>
        <dbReference type="ARBA" id="ARBA00022679"/>
    </source>
</evidence>
<dbReference type="GO" id="GO:0008955">
    <property type="term" value="F:peptidoglycan glycosyltransferase activity"/>
    <property type="evidence" value="ECO:0007669"/>
    <property type="project" value="UniProtKB-EC"/>
</dbReference>
<dbReference type="InterPro" id="IPR050396">
    <property type="entry name" value="Glycosyltr_51/Transpeptidase"/>
</dbReference>
<comment type="caution">
    <text evidence="19">The sequence shown here is derived from an EMBL/GenBank/DDBJ whole genome shotgun (WGS) entry which is preliminary data.</text>
</comment>
<evidence type="ECO:0000256" key="8">
    <source>
        <dbReference type="ARBA" id="ARBA00022960"/>
    </source>
</evidence>
<evidence type="ECO:0000256" key="9">
    <source>
        <dbReference type="ARBA" id="ARBA00022984"/>
    </source>
</evidence>
<comment type="subcellular location">
    <subcellularLocation>
        <location evidence="1">Cell membrane</location>
    </subcellularLocation>
</comment>
<evidence type="ECO:0000256" key="14">
    <source>
        <dbReference type="ARBA" id="ARBA00049902"/>
    </source>
</evidence>
<dbReference type="GO" id="GO:0005886">
    <property type="term" value="C:plasma membrane"/>
    <property type="evidence" value="ECO:0007669"/>
    <property type="project" value="UniProtKB-SubCell"/>
</dbReference>
<dbReference type="Gene3D" id="1.10.3810.10">
    <property type="entry name" value="Biosynthetic peptidoglycan transglycosylase-like"/>
    <property type="match status" value="1"/>
</dbReference>
<feature type="compositionally biased region" description="Polar residues" evidence="15">
    <location>
        <begin position="1"/>
        <end position="11"/>
    </location>
</feature>
<dbReference type="InterPro" id="IPR023346">
    <property type="entry name" value="Lysozyme-like_dom_sf"/>
</dbReference>
<organism evidence="19 20">
    <name type="scientific">Dictyobacter arantiisoli</name>
    <dbReference type="NCBI Taxonomy" id="2014874"/>
    <lineage>
        <taxon>Bacteria</taxon>
        <taxon>Bacillati</taxon>
        <taxon>Chloroflexota</taxon>
        <taxon>Ktedonobacteria</taxon>
        <taxon>Ktedonobacterales</taxon>
        <taxon>Dictyobacteraceae</taxon>
        <taxon>Dictyobacter</taxon>
    </lineage>
</organism>
<evidence type="ECO:0000256" key="11">
    <source>
        <dbReference type="ARBA" id="ARBA00023268"/>
    </source>
</evidence>
<feature type="domain" description="Penicillin-binding protein transpeptidase" evidence="17">
    <location>
        <begin position="436"/>
        <end position="708"/>
    </location>
</feature>
<dbReference type="InterPro" id="IPR001264">
    <property type="entry name" value="Glyco_trans_51"/>
</dbReference>
<dbReference type="OrthoDB" id="9766909at2"/>
<evidence type="ECO:0000313" key="19">
    <source>
        <dbReference type="EMBL" id="GCF06851.1"/>
    </source>
</evidence>
<dbReference type="AlphaFoldDB" id="A0A5A5T5Y1"/>
<keyword evidence="12" id="KW-0961">Cell wall biogenesis/degradation</keyword>
<comment type="catalytic activity">
    <reaction evidence="13">
        <text>Preferential cleavage: (Ac)2-L-Lys-D-Ala-|-D-Ala. Also transpeptidation of peptidyl-alanyl moieties that are N-acyl substituents of D-alanine.</text>
        <dbReference type="EC" id="3.4.16.4"/>
    </reaction>
</comment>
<dbReference type="GO" id="GO:0008658">
    <property type="term" value="F:penicillin binding"/>
    <property type="evidence" value="ECO:0007669"/>
    <property type="project" value="InterPro"/>
</dbReference>
<keyword evidence="16" id="KW-1133">Transmembrane helix</keyword>
<dbReference type="Proteomes" id="UP000322530">
    <property type="component" value="Unassembled WGS sequence"/>
</dbReference>
<keyword evidence="16" id="KW-0812">Transmembrane</keyword>
<keyword evidence="3" id="KW-0121">Carboxypeptidase</keyword>
<dbReference type="PANTHER" id="PTHR32282:SF11">
    <property type="entry name" value="PENICILLIN-BINDING PROTEIN 1B"/>
    <property type="match status" value="1"/>
</dbReference>
<keyword evidence="4" id="KW-0645">Protease</keyword>
<evidence type="ECO:0000256" key="10">
    <source>
        <dbReference type="ARBA" id="ARBA00023136"/>
    </source>
</evidence>
<dbReference type="InterPro" id="IPR036950">
    <property type="entry name" value="PBP_transglycosylase"/>
</dbReference>
<gene>
    <name evidence="19" type="ORF">KDI_04150</name>
</gene>
<dbReference type="GO" id="GO:0009002">
    <property type="term" value="F:serine-type D-Ala-D-Ala carboxypeptidase activity"/>
    <property type="evidence" value="ECO:0007669"/>
    <property type="project" value="UniProtKB-EC"/>
</dbReference>
<comment type="catalytic activity">
    <reaction evidence="14">
        <text>[GlcNAc-(1-&gt;4)-Mur2Ac(oyl-L-Ala-gamma-D-Glu-L-Lys-D-Ala-D-Ala)](n)-di-trans,octa-cis-undecaprenyl diphosphate + beta-D-GlcNAc-(1-&gt;4)-Mur2Ac(oyl-L-Ala-gamma-D-Glu-L-Lys-D-Ala-D-Ala)-di-trans,octa-cis-undecaprenyl diphosphate = [GlcNAc-(1-&gt;4)-Mur2Ac(oyl-L-Ala-gamma-D-Glu-L-Lys-D-Ala-D-Ala)](n+1)-di-trans,octa-cis-undecaprenyl diphosphate + di-trans,octa-cis-undecaprenyl diphosphate + H(+)</text>
        <dbReference type="Rhea" id="RHEA:23708"/>
        <dbReference type="Rhea" id="RHEA-COMP:9602"/>
        <dbReference type="Rhea" id="RHEA-COMP:9603"/>
        <dbReference type="ChEBI" id="CHEBI:15378"/>
        <dbReference type="ChEBI" id="CHEBI:58405"/>
        <dbReference type="ChEBI" id="CHEBI:60033"/>
        <dbReference type="ChEBI" id="CHEBI:78435"/>
        <dbReference type="EC" id="2.4.99.28"/>
    </reaction>
</comment>
<feature type="region of interest" description="Disordered" evidence="15">
    <location>
        <begin position="1"/>
        <end position="36"/>
    </location>
</feature>
<evidence type="ECO:0000256" key="1">
    <source>
        <dbReference type="ARBA" id="ARBA00004236"/>
    </source>
</evidence>
<dbReference type="GO" id="GO:0006508">
    <property type="term" value="P:proteolysis"/>
    <property type="evidence" value="ECO:0007669"/>
    <property type="project" value="UniProtKB-KW"/>
</dbReference>
<evidence type="ECO:0000256" key="5">
    <source>
        <dbReference type="ARBA" id="ARBA00022676"/>
    </source>
</evidence>
<keyword evidence="8" id="KW-0133">Cell shape</keyword>
<dbReference type="InterPro" id="IPR012338">
    <property type="entry name" value="Beta-lactam/transpept-like"/>
</dbReference>
<evidence type="ECO:0000256" key="7">
    <source>
        <dbReference type="ARBA" id="ARBA00022801"/>
    </source>
</evidence>
<accession>A0A5A5T5Y1</accession>
<dbReference type="PANTHER" id="PTHR32282">
    <property type="entry name" value="BINDING PROTEIN TRANSPEPTIDASE, PUTATIVE-RELATED"/>
    <property type="match status" value="1"/>
</dbReference>
<dbReference type="Pfam" id="PF00912">
    <property type="entry name" value="Transgly"/>
    <property type="match status" value="1"/>
</dbReference>
<evidence type="ECO:0000256" key="16">
    <source>
        <dbReference type="SAM" id="Phobius"/>
    </source>
</evidence>
<dbReference type="EMBL" id="BIXY01000003">
    <property type="protein sequence ID" value="GCF06851.1"/>
    <property type="molecule type" value="Genomic_DNA"/>
</dbReference>
<keyword evidence="20" id="KW-1185">Reference proteome</keyword>
<evidence type="ECO:0000259" key="17">
    <source>
        <dbReference type="Pfam" id="PF00905"/>
    </source>
</evidence>
<name>A0A5A5T5Y1_9CHLR</name>
<evidence type="ECO:0000313" key="20">
    <source>
        <dbReference type="Proteomes" id="UP000322530"/>
    </source>
</evidence>
<dbReference type="GO" id="GO:0071555">
    <property type="term" value="P:cell wall organization"/>
    <property type="evidence" value="ECO:0007669"/>
    <property type="project" value="UniProtKB-KW"/>
</dbReference>
<evidence type="ECO:0000256" key="12">
    <source>
        <dbReference type="ARBA" id="ARBA00023316"/>
    </source>
</evidence>
<dbReference type="GO" id="GO:0030288">
    <property type="term" value="C:outer membrane-bounded periplasmic space"/>
    <property type="evidence" value="ECO:0007669"/>
    <property type="project" value="TreeGrafter"/>
</dbReference>
<dbReference type="Pfam" id="PF00905">
    <property type="entry name" value="Transpeptidase"/>
    <property type="match status" value="1"/>
</dbReference>
<keyword evidence="7" id="KW-0378">Hydrolase</keyword>